<evidence type="ECO:0000256" key="2">
    <source>
        <dbReference type="ARBA" id="ARBA00023027"/>
    </source>
</evidence>
<dbReference type="SUPFAM" id="SSF51735">
    <property type="entry name" value="NAD(P)-binding Rossmann-fold domains"/>
    <property type="match status" value="1"/>
</dbReference>
<keyword evidence="2" id="KW-0520">NAD</keyword>
<dbReference type="GO" id="GO:0016491">
    <property type="term" value="F:oxidoreductase activity"/>
    <property type="evidence" value="ECO:0007669"/>
    <property type="project" value="UniProtKB-KW"/>
</dbReference>
<dbReference type="PANTHER" id="PTHR43818:SF11">
    <property type="entry name" value="BCDNA.GH03377"/>
    <property type="match status" value="1"/>
</dbReference>
<evidence type="ECO:0000313" key="5">
    <source>
        <dbReference type="EMBL" id="XBX81766.1"/>
    </source>
</evidence>
<dbReference type="InterPro" id="IPR055170">
    <property type="entry name" value="GFO_IDH_MocA-like_dom"/>
</dbReference>
<dbReference type="Pfam" id="PF01408">
    <property type="entry name" value="GFO_IDH_MocA"/>
    <property type="match status" value="1"/>
</dbReference>
<name>A0AAU7W5T2_9MICO</name>
<evidence type="ECO:0000259" key="3">
    <source>
        <dbReference type="Pfam" id="PF01408"/>
    </source>
</evidence>
<accession>A0AAU7W5T2</accession>
<keyword evidence="1" id="KW-0560">Oxidoreductase</keyword>
<dbReference type="Gene3D" id="3.40.50.720">
    <property type="entry name" value="NAD(P)-binding Rossmann-like Domain"/>
    <property type="match status" value="1"/>
</dbReference>
<dbReference type="SUPFAM" id="SSF55347">
    <property type="entry name" value="Glyceraldehyde-3-phosphate dehydrogenase-like, C-terminal domain"/>
    <property type="match status" value="1"/>
</dbReference>
<reference evidence="5" key="1">
    <citation type="submission" date="2024-05" db="EMBL/GenBank/DDBJ databases">
        <authorList>
            <person name="Yu L."/>
        </authorList>
    </citation>
    <scope>NUCLEOTIDE SEQUENCE</scope>
    <source>
        <strain evidence="5">G08B096</strain>
    </source>
</reference>
<sequence length="380" mass="40111">MTRDLPRIGVAGIHGHGATHVRAALELARAGRAELVALADPRPVAADAVPGARLFDDASRMIEDGGLDIVVLSTPMHTHLPLALAALEAGAHVLLEKPPTPTLADFHGLLAAAEAAGRAVQVGFQSLGSSAIPAVRRLIDEGAVGEVRRFGALGTWLRSEAYWTRAAWAGRRELDGRPVVDGAVTNPLAHAVATALAVAGAHGEDDVADVRLDLHRANRIEADDTSSFVAALADRPPLAAALSLTAPRRSEPCVIVDGTDGRIMLWYTLDLVQVQHAGSALPNTTAHERTGLLDNLVDHVSSGADLLVPLSSTGAFMRILEAVRTAPDPTPLDPAYVERRIDDEGAHLVVDDIEAWSERVVLEGATFSELGAPWARVSER</sequence>
<organism evidence="5">
    <name type="scientific">Agromyces sp. G08B096</name>
    <dbReference type="NCBI Taxonomy" id="3156399"/>
    <lineage>
        <taxon>Bacteria</taxon>
        <taxon>Bacillati</taxon>
        <taxon>Actinomycetota</taxon>
        <taxon>Actinomycetes</taxon>
        <taxon>Micrococcales</taxon>
        <taxon>Microbacteriaceae</taxon>
        <taxon>Agromyces</taxon>
    </lineage>
</organism>
<dbReference type="InterPro" id="IPR036291">
    <property type="entry name" value="NAD(P)-bd_dom_sf"/>
</dbReference>
<feature type="domain" description="GFO/IDH/MocA-like oxidoreductase" evidence="4">
    <location>
        <begin position="134"/>
        <end position="263"/>
    </location>
</feature>
<dbReference type="Gene3D" id="3.30.360.10">
    <property type="entry name" value="Dihydrodipicolinate Reductase, domain 2"/>
    <property type="match status" value="1"/>
</dbReference>
<dbReference type="GO" id="GO:0000166">
    <property type="term" value="F:nucleotide binding"/>
    <property type="evidence" value="ECO:0007669"/>
    <property type="project" value="InterPro"/>
</dbReference>
<proteinExistence type="predicted"/>
<gene>
    <name evidence="5" type="ORF">ABIQ69_14255</name>
</gene>
<dbReference type="InterPro" id="IPR050463">
    <property type="entry name" value="Gfo/Idh/MocA_oxidrdct_glycsds"/>
</dbReference>
<dbReference type="RefSeq" id="WP_350347789.1">
    <property type="nucleotide sequence ID" value="NZ_CP158374.1"/>
</dbReference>
<dbReference type="PANTHER" id="PTHR43818">
    <property type="entry name" value="BCDNA.GH03377"/>
    <property type="match status" value="1"/>
</dbReference>
<evidence type="ECO:0000259" key="4">
    <source>
        <dbReference type="Pfam" id="PF22725"/>
    </source>
</evidence>
<protein>
    <submittedName>
        <fullName evidence="5">Gfo/Idh/MocA family oxidoreductase</fullName>
    </submittedName>
</protein>
<dbReference type="EMBL" id="CP158374">
    <property type="protein sequence ID" value="XBX81766.1"/>
    <property type="molecule type" value="Genomic_DNA"/>
</dbReference>
<evidence type="ECO:0000256" key="1">
    <source>
        <dbReference type="ARBA" id="ARBA00023002"/>
    </source>
</evidence>
<dbReference type="InterPro" id="IPR000683">
    <property type="entry name" value="Gfo/Idh/MocA-like_OxRdtase_N"/>
</dbReference>
<dbReference type="AlphaFoldDB" id="A0AAU7W5T2"/>
<feature type="domain" description="Gfo/Idh/MocA-like oxidoreductase N-terminal" evidence="3">
    <location>
        <begin position="7"/>
        <end position="124"/>
    </location>
</feature>
<dbReference type="Pfam" id="PF22725">
    <property type="entry name" value="GFO_IDH_MocA_C3"/>
    <property type="match status" value="1"/>
</dbReference>